<comment type="caution">
    <text evidence="2">The sequence shown here is derived from an EMBL/GenBank/DDBJ whole genome shotgun (WGS) entry which is preliminary data.</text>
</comment>
<keyword evidence="3" id="KW-1185">Reference proteome</keyword>
<evidence type="ECO:0000256" key="1">
    <source>
        <dbReference type="SAM" id="MobiDB-lite"/>
    </source>
</evidence>
<name>S9THY9_9TRYP</name>
<evidence type="ECO:0000313" key="3">
    <source>
        <dbReference type="Proteomes" id="UP000015354"/>
    </source>
</evidence>
<proteinExistence type="predicted"/>
<gene>
    <name evidence="2" type="ORF">STCU_11646</name>
</gene>
<evidence type="ECO:0000313" key="2">
    <source>
        <dbReference type="EMBL" id="EPY15958.1"/>
    </source>
</evidence>
<reference evidence="2 3" key="1">
    <citation type="journal article" date="2013" name="PLoS ONE">
        <title>Predicting the Proteins of Angomonas deanei, Strigomonas culicis and Their Respective Endosymbionts Reveals New Aspects of the Trypanosomatidae Family.</title>
        <authorList>
            <person name="Motta M.C."/>
            <person name="Martins A.C."/>
            <person name="de Souza S.S."/>
            <person name="Catta-Preta C.M."/>
            <person name="Silva R."/>
            <person name="Klein C.C."/>
            <person name="de Almeida L.G."/>
            <person name="de Lima Cunha O."/>
            <person name="Ciapina L.P."/>
            <person name="Brocchi M."/>
            <person name="Colabardini A.C."/>
            <person name="de Araujo Lima B."/>
            <person name="Machado C.R."/>
            <person name="de Almeida Soares C.M."/>
            <person name="Probst C.M."/>
            <person name="de Menezes C.B."/>
            <person name="Thompson C.E."/>
            <person name="Bartholomeu D.C."/>
            <person name="Gradia D.F."/>
            <person name="Pavoni D.P."/>
            <person name="Grisard E.C."/>
            <person name="Fantinatti-Garboggini F."/>
            <person name="Marchini F.K."/>
            <person name="Rodrigues-Luiz G.F."/>
            <person name="Wagner G."/>
            <person name="Goldman G.H."/>
            <person name="Fietto J.L."/>
            <person name="Elias M.C."/>
            <person name="Goldman M.H."/>
            <person name="Sagot M.F."/>
            <person name="Pereira M."/>
            <person name="Stoco P.H."/>
            <person name="de Mendonca-Neto R.P."/>
            <person name="Teixeira S.M."/>
            <person name="Maciel T.E."/>
            <person name="de Oliveira Mendes T.A."/>
            <person name="Urmenyi T.P."/>
            <person name="de Souza W."/>
            <person name="Schenkman S."/>
            <person name="de Vasconcelos A.T."/>
        </authorList>
    </citation>
    <scope>NUCLEOTIDE SEQUENCE [LARGE SCALE GENOMIC DNA]</scope>
</reference>
<accession>S9THY9</accession>
<protein>
    <submittedName>
        <fullName evidence="2">Uncharacterized protein</fullName>
    </submittedName>
</protein>
<sequence>MQPSETLFEDLGKDKKLRRFLLQHKFMKIVGNRRCAKMASKAADDIAISGTMKALHEGLREGENKVLENRPSDALTNILGGLVAMSAAVSYASVNGLKEMSQAQRMKLVAFVIREFLKTRSLTPSVETDALPFLTDPANLNPVGKGIVDVHTTLEEPAEENEQETNEEEGIDAPSQSKPKKIEKKIFTFSRVQMLLACCMYGTPAIHISSWDTFEVLSTVMFALYLNAFATDPNVMWSLDTFLQSLDPSLGDQEDDTNKKELGKSIVAKEKVNFQDLFSFKEVETKNAPRGKGYRRIPYKNNDLTEGDPTLKLIEDLKVFKEQDQLLAVMSPRSSPYADSFVVFGNVLFLIQSKKRIDFGKTPAEVRRELLKMGLIPDGYITPLELKKHARSILLTYTICEQLGLNHVIPVFCVEKRTSESHIPKIKVSFPDAEILKKAHAIVAIKKRGEKRIKKGGARKRIVNSETSYVRALTFEPTMEMKAIFSRTYIDEEPTTNRWVYEGTFFTD</sequence>
<feature type="compositionally biased region" description="Acidic residues" evidence="1">
    <location>
        <begin position="157"/>
        <end position="171"/>
    </location>
</feature>
<dbReference type="Proteomes" id="UP000015354">
    <property type="component" value="Unassembled WGS sequence"/>
</dbReference>
<dbReference type="EMBL" id="ATMH01011630">
    <property type="protein sequence ID" value="EPY15958.1"/>
    <property type="molecule type" value="Genomic_DNA"/>
</dbReference>
<dbReference type="AlphaFoldDB" id="S9THY9"/>
<organism evidence="2 3">
    <name type="scientific">Strigomonas culicis</name>
    <dbReference type="NCBI Taxonomy" id="28005"/>
    <lineage>
        <taxon>Eukaryota</taxon>
        <taxon>Discoba</taxon>
        <taxon>Euglenozoa</taxon>
        <taxon>Kinetoplastea</taxon>
        <taxon>Metakinetoplastina</taxon>
        <taxon>Trypanosomatida</taxon>
        <taxon>Trypanosomatidae</taxon>
        <taxon>Strigomonadinae</taxon>
        <taxon>Strigomonas</taxon>
    </lineage>
</organism>
<feature type="region of interest" description="Disordered" evidence="1">
    <location>
        <begin position="157"/>
        <end position="178"/>
    </location>
</feature>